<sequence>MNVLVLGPQGSGKGTQAKRISAAYGVPHVSTGDMFRAAVADGTELGRRVAPILAAGELVPDELTIALIRERLARDDARDGFVLDGFPRNLAQATSLDAMLDGIGRTLDAVLFFDLDDDVATERMLGRARDEGREDDAPDVIARRLAIYHEQTEPVVEHYRSAGTLVPLHAERTVDEVFAEISAALAQVAR</sequence>
<dbReference type="NCBIfam" id="NF011105">
    <property type="entry name" value="PRK14532.1"/>
    <property type="match status" value="1"/>
</dbReference>
<feature type="binding site" evidence="5">
    <location>
        <begin position="10"/>
        <end position="15"/>
    </location>
    <ligand>
        <name>ATP</name>
        <dbReference type="ChEBI" id="CHEBI:30616"/>
    </ligand>
</feature>
<dbReference type="GO" id="GO:0044209">
    <property type="term" value="P:AMP salvage"/>
    <property type="evidence" value="ECO:0007669"/>
    <property type="project" value="UniProtKB-UniRule"/>
</dbReference>
<dbReference type="InterPro" id="IPR033690">
    <property type="entry name" value="Adenylat_kinase_CS"/>
</dbReference>
<evidence type="ECO:0000256" key="1">
    <source>
        <dbReference type="ARBA" id="ARBA00022679"/>
    </source>
</evidence>
<feature type="binding site" evidence="5">
    <location>
        <position position="144"/>
    </location>
    <ligand>
        <name>AMP</name>
        <dbReference type="ChEBI" id="CHEBI:456215"/>
    </ligand>
</feature>
<dbReference type="CDD" id="cd01428">
    <property type="entry name" value="ADK"/>
    <property type="match status" value="1"/>
</dbReference>
<dbReference type="OrthoDB" id="9805030at2"/>
<keyword evidence="5 7" id="KW-0067">ATP-binding</keyword>
<evidence type="ECO:0000256" key="5">
    <source>
        <dbReference type="HAMAP-Rule" id="MF_00235"/>
    </source>
</evidence>
<dbReference type="Pfam" id="PF00406">
    <property type="entry name" value="ADK"/>
    <property type="match status" value="1"/>
</dbReference>
<dbReference type="Proteomes" id="UP000254134">
    <property type="component" value="Unassembled WGS sequence"/>
</dbReference>
<proteinExistence type="inferred from homology"/>
<organism evidence="8 9">
    <name type="scientific">Gaiella occulta</name>
    <dbReference type="NCBI Taxonomy" id="1002870"/>
    <lineage>
        <taxon>Bacteria</taxon>
        <taxon>Bacillati</taxon>
        <taxon>Actinomycetota</taxon>
        <taxon>Thermoleophilia</taxon>
        <taxon>Gaiellales</taxon>
        <taxon>Gaiellaceae</taxon>
        <taxon>Gaiella</taxon>
    </lineage>
</organism>
<feature type="binding site" evidence="5">
    <location>
        <position position="31"/>
    </location>
    <ligand>
        <name>AMP</name>
        <dbReference type="ChEBI" id="CHEBI:456215"/>
    </ligand>
</feature>
<dbReference type="AlphaFoldDB" id="A0A7M2YX09"/>
<comment type="caution">
    <text evidence="8">The sequence shown here is derived from an EMBL/GenBank/DDBJ whole genome shotgun (WGS) entry which is preliminary data.</text>
</comment>
<comment type="function">
    <text evidence="5">Catalyzes the reversible transfer of the terminal phosphate group between ATP and AMP. Plays an important role in cellular energy homeostasis and in adenine nucleotide metabolism.</text>
</comment>
<evidence type="ECO:0000256" key="4">
    <source>
        <dbReference type="ARBA" id="ARBA00022777"/>
    </source>
</evidence>
<feature type="binding site" evidence="5">
    <location>
        <position position="172"/>
    </location>
    <ligand>
        <name>ATP</name>
        <dbReference type="ChEBI" id="CHEBI:30616"/>
    </ligand>
</feature>
<evidence type="ECO:0000256" key="7">
    <source>
        <dbReference type="RuleBase" id="RU003331"/>
    </source>
</evidence>
<feature type="binding site" evidence="5">
    <location>
        <position position="133"/>
    </location>
    <ligand>
        <name>AMP</name>
        <dbReference type="ChEBI" id="CHEBI:456215"/>
    </ligand>
</feature>
<gene>
    <name evidence="5" type="primary">adk</name>
    <name evidence="8" type="ORF">Gocc_1551</name>
</gene>
<feature type="region of interest" description="NMP" evidence="5">
    <location>
        <begin position="30"/>
        <end position="59"/>
    </location>
</feature>
<name>A0A7M2YX09_9ACTN</name>
<dbReference type="PROSITE" id="PS00113">
    <property type="entry name" value="ADENYLATE_KINASE"/>
    <property type="match status" value="1"/>
</dbReference>
<dbReference type="HAMAP" id="MF_00235">
    <property type="entry name" value="Adenylate_kinase_Adk"/>
    <property type="match status" value="1"/>
</dbReference>
<protein>
    <recommendedName>
        <fullName evidence="5 7">Adenylate kinase</fullName>
        <shortName evidence="5">AK</shortName>
        <ecNumber evidence="5 7">2.7.4.3</ecNumber>
    </recommendedName>
    <alternativeName>
        <fullName evidence="5">ATP-AMP transphosphorylase</fullName>
    </alternativeName>
    <alternativeName>
        <fullName evidence="5">ATP:AMP phosphotransferase</fullName>
    </alternativeName>
    <alternativeName>
        <fullName evidence="5">Adenylate monophosphate kinase</fullName>
    </alternativeName>
</protein>
<dbReference type="Gene3D" id="3.40.50.300">
    <property type="entry name" value="P-loop containing nucleotide triphosphate hydrolases"/>
    <property type="match status" value="1"/>
</dbReference>
<keyword evidence="1 5" id="KW-0808">Transferase</keyword>
<reference evidence="9" key="2">
    <citation type="journal article" date="2019" name="MicrobiologyOpen">
        <title>High-quality draft genome sequence of Gaiella occulta isolated from a 150 meter deep mineral water borehole and comparison with the genome sequences of other deep-branching lineages of the phylum Actinobacteria.</title>
        <authorList>
            <person name="Severino R."/>
            <person name="Froufe H.J.C."/>
            <person name="Barroso C."/>
            <person name="Albuquerque L."/>
            <person name="Lobo-da-Cunha A."/>
            <person name="da Costa M.S."/>
            <person name="Egas C."/>
        </authorList>
    </citation>
    <scope>NUCLEOTIDE SEQUENCE [LARGE SCALE GENOMIC DNA]</scope>
    <source>
        <strain evidence="9">F2-233</strain>
    </source>
</reference>
<reference evidence="8 9" key="1">
    <citation type="submission" date="2018-07" db="EMBL/GenBank/DDBJ databases">
        <title>High-quality-draft genome sequence of Gaiella occulta.</title>
        <authorList>
            <person name="Severino R."/>
            <person name="Froufe H.J.C."/>
            <person name="Rainey F.A."/>
            <person name="Barroso C."/>
            <person name="Albuquerque L."/>
            <person name="Lobo-Da-Cunha A."/>
            <person name="Da Costa M.S."/>
            <person name="Egas C."/>
        </authorList>
    </citation>
    <scope>NUCLEOTIDE SEQUENCE [LARGE SCALE GENOMIC DNA]</scope>
    <source>
        <strain evidence="8 9">F2-233</strain>
    </source>
</reference>
<feature type="binding site" evidence="5">
    <location>
        <position position="127"/>
    </location>
    <ligand>
        <name>ATP</name>
        <dbReference type="ChEBI" id="CHEBI:30616"/>
    </ligand>
</feature>
<comment type="domain">
    <text evidence="5">Consists of three domains, a large central CORE domain and two small peripheral domains, NMPbind and LID, which undergo movements during catalysis. The LID domain closes over the site of phosphoryl transfer upon ATP binding. Assembling and dissambling the active center during each catalytic cycle provides an effective means to prevent ATP hydrolysis.</text>
</comment>
<evidence type="ECO:0000256" key="6">
    <source>
        <dbReference type="RuleBase" id="RU003330"/>
    </source>
</evidence>
<feature type="binding site" evidence="5">
    <location>
        <position position="92"/>
    </location>
    <ligand>
        <name>AMP</name>
        <dbReference type="ChEBI" id="CHEBI:456215"/>
    </ligand>
</feature>
<dbReference type="NCBIfam" id="NF011100">
    <property type="entry name" value="PRK14527.1"/>
    <property type="match status" value="1"/>
</dbReference>
<dbReference type="UniPathway" id="UPA00588">
    <property type="reaction ID" value="UER00649"/>
</dbReference>
<dbReference type="GO" id="GO:0005524">
    <property type="term" value="F:ATP binding"/>
    <property type="evidence" value="ECO:0007669"/>
    <property type="project" value="UniProtKB-UniRule"/>
</dbReference>
<dbReference type="PANTHER" id="PTHR23359">
    <property type="entry name" value="NUCLEOTIDE KINASE"/>
    <property type="match status" value="1"/>
</dbReference>
<accession>A0A7M2YX09</accession>
<evidence type="ECO:0000313" key="8">
    <source>
        <dbReference type="EMBL" id="RDI74662.1"/>
    </source>
</evidence>
<comment type="subcellular location">
    <subcellularLocation>
        <location evidence="5 7">Cytoplasm</location>
    </subcellularLocation>
</comment>
<keyword evidence="9" id="KW-1185">Reference proteome</keyword>
<feature type="binding site" evidence="5">
    <location>
        <position position="36"/>
    </location>
    <ligand>
        <name>AMP</name>
        <dbReference type="ChEBI" id="CHEBI:456215"/>
    </ligand>
</feature>
<dbReference type="PRINTS" id="PR00094">
    <property type="entry name" value="ADENYLTKNASE"/>
</dbReference>
<dbReference type="NCBIfam" id="NF001381">
    <property type="entry name" value="PRK00279.1-3"/>
    <property type="match status" value="1"/>
</dbReference>
<comment type="catalytic activity">
    <reaction evidence="5 7">
        <text>AMP + ATP = 2 ADP</text>
        <dbReference type="Rhea" id="RHEA:12973"/>
        <dbReference type="ChEBI" id="CHEBI:30616"/>
        <dbReference type="ChEBI" id="CHEBI:456215"/>
        <dbReference type="ChEBI" id="CHEBI:456216"/>
        <dbReference type="EC" id="2.7.4.3"/>
    </reaction>
</comment>
<comment type="subunit">
    <text evidence="5 7">Monomer.</text>
</comment>
<keyword evidence="2 5" id="KW-0545">Nucleotide biosynthesis</keyword>
<dbReference type="RefSeq" id="WP_114795972.1">
    <property type="nucleotide sequence ID" value="NZ_QQZY01000003.1"/>
</dbReference>
<feature type="binding site" evidence="5">
    <location>
        <begin position="57"/>
        <end position="59"/>
    </location>
    <ligand>
        <name>AMP</name>
        <dbReference type="ChEBI" id="CHEBI:456215"/>
    </ligand>
</feature>
<keyword evidence="5" id="KW-0963">Cytoplasm</keyword>
<dbReference type="SUPFAM" id="SSF52540">
    <property type="entry name" value="P-loop containing nucleoside triphosphate hydrolases"/>
    <property type="match status" value="1"/>
</dbReference>
<keyword evidence="3 5" id="KW-0547">Nucleotide-binding</keyword>
<evidence type="ECO:0000256" key="2">
    <source>
        <dbReference type="ARBA" id="ARBA00022727"/>
    </source>
</evidence>
<dbReference type="GO" id="GO:0005737">
    <property type="term" value="C:cytoplasm"/>
    <property type="evidence" value="ECO:0007669"/>
    <property type="project" value="UniProtKB-SubCell"/>
</dbReference>
<comment type="pathway">
    <text evidence="5">Purine metabolism; AMP biosynthesis via salvage pathway; AMP from ADP: step 1/1.</text>
</comment>
<dbReference type="NCBIfam" id="NF011104">
    <property type="entry name" value="PRK14531.1"/>
    <property type="match status" value="1"/>
</dbReference>
<keyword evidence="4 5" id="KW-0418">Kinase</keyword>
<dbReference type="InterPro" id="IPR027417">
    <property type="entry name" value="P-loop_NTPase"/>
</dbReference>
<evidence type="ECO:0000313" key="9">
    <source>
        <dbReference type="Proteomes" id="UP000254134"/>
    </source>
</evidence>
<dbReference type="GO" id="GO:0004017">
    <property type="term" value="F:AMP kinase activity"/>
    <property type="evidence" value="ECO:0007669"/>
    <property type="project" value="UniProtKB-UniRule"/>
</dbReference>
<dbReference type="EC" id="2.7.4.3" evidence="5 7"/>
<feature type="binding site" evidence="5">
    <location>
        <begin position="85"/>
        <end position="88"/>
    </location>
    <ligand>
        <name>AMP</name>
        <dbReference type="ChEBI" id="CHEBI:456215"/>
    </ligand>
</feature>
<dbReference type="InterPro" id="IPR000850">
    <property type="entry name" value="Adenylat/UMP-CMP_kin"/>
</dbReference>
<comment type="caution">
    <text evidence="5">Lacks conserved residue(s) required for the propagation of feature annotation.</text>
</comment>
<evidence type="ECO:0000256" key="3">
    <source>
        <dbReference type="ARBA" id="ARBA00022741"/>
    </source>
</evidence>
<dbReference type="EMBL" id="QQZY01000003">
    <property type="protein sequence ID" value="RDI74662.1"/>
    <property type="molecule type" value="Genomic_DNA"/>
</dbReference>
<comment type="similarity">
    <text evidence="5 6">Belongs to the adenylate kinase family.</text>
</comment>